<evidence type="ECO:0000313" key="2">
    <source>
        <dbReference type="EMBL" id="KAH3668715.1"/>
    </source>
</evidence>
<gene>
    <name evidence="2" type="ORF">OGAPHI_002469</name>
</gene>
<dbReference type="EMBL" id="JAEUBE010000158">
    <property type="protein sequence ID" value="KAH3668715.1"/>
    <property type="molecule type" value="Genomic_DNA"/>
</dbReference>
<reference evidence="2" key="1">
    <citation type="journal article" date="2021" name="Open Biol.">
        <title>Shared evolutionary footprints suggest mitochondrial oxidative damage underlies multiple complex I losses in fungi.</title>
        <authorList>
            <person name="Schikora-Tamarit M.A."/>
            <person name="Marcet-Houben M."/>
            <person name="Nosek J."/>
            <person name="Gabaldon T."/>
        </authorList>
    </citation>
    <scope>NUCLEOTIDE SEQUENCE</scope>
    <source>
        <strain evidence="2">CBS6075</strain>
    </source>
</reference>
<feature type="region of interest" description="Disordered" evidence="1">
    <location>
        <begin position="1"/>
        <end position="31"/>
    </location>
</feature>
<sequence length="138" mass="14877">MTESNGDLIGGLNENPNSESIIRSHDFNSGGRSETKAMLKFSSWVVRPWKIGRLVGFGIKQFLAEEGGYSLNTAWATARPANSISWSMENPIDDISSLSSSAAFAASMVRKDIGDDIFGPESIPKKAGPQHGRQKSSS</sequence>
<dbReference type="Proteomes" id="UP000769157">
    <property type="component" value="Unassembled WGS sequence"/>
</dbReference>
<name>A0A9P8PBL9_9ASCO</name>
<protein>
    <submittedName>
        <fullName evidence="2">Uncharacterized protein</fullName>
    </submittedName>
</protein>
<dbReference type="GeneID" id="70234436"/>
<reference evidence="2" key="2">
    <citation type="submission" date="2021-01" db="EMBL/GenBank/DDBJ databases">
        <authorList>
            <person name="Schikora-Tamarit M.A."/>
        </authorList>
    </citation>
    <scope>NUCLEOTIDE SEQUENCE</scope>
    <source>
        <strain evidence="2">CBS6075</strain>
    </source>
</reference>
<keyword evidence="3" id="KW-1185">Reference proteome</keyword>
<evidence type="ECO:0000313" key="3">
    <source>
        <dbReference type="Proteomes" id="UP000769157"/>
    </source>
</evidence>
<dbReference type="RefSeq" id="XP_046063129.1">
    <property type="nucleotide sequence ID" value="XM_046203343.1"/>
</dbReference>
<dbReference type="AlphaFoldDB" id="A0A9P8PBL9"/>
<accession>A0A9P8PBL9</accession>
<comment type="caution">
    <text evidence="2">The sequence shown here is derived from an EMBL/GenBank/DDBJ whole genome shotgun (WGS) entry which is preliminary data.</text>
</comment>
<evidence type="ECO:0000256" key="1">
    <source>
        <dbReference type="SAM" id="MobiDB-lite"/>
    </source>
</evidence>
<organism evidence="2 3">
    <name type="scientific">Ogataea philodendri</name>
    <dbReference type="NCBI Taxonomy" id="1378263"/>
    <lineage>
        <taxon>Eukaryota</taxon>
        <taxon>Fungi</taxon>
        <taxon>Dikarya</taxon>
        <taxon>Ascomycota</taxon>
        <taxon>Saccharomycotina</taxon>
        <taxon>Pichiomycetes</taxon>
        <taxon>Pichiales</taxon>
        <taxon>Pichiaceae</taxon>
        <taxon>Ogataea</taxon>
    </lineage>
</organism>
<proteinExistence type="predicted"/>
<feature type="region of interest" description="Disordered" evidence="1">
    <location>
        <begin position="116"/>
        <end position="138"/>
    </location>
</feature>